<dbReference type="Proteomes" id="UP001177023">
    <property type="component" value="Unassembled WGS sequence"/>
</dbReference>
<organism evidence="2 3">
    <name type="scientific">Mesorhabditis spiculigera</name>
    <dbReference type="NCBI Taxonomy" id="96644"/>
    <lineage>
        <taxon>Eukaryota</taxon>
        <taxon>Metazoa</taxon>
        <taxon>Ecdysozoa</taxon>
        <taxon>Nematoda</taxon>
        <taxon>Chromadorea</taxon>
        <taxon>Rhabditida</taxon>
        <taxon>Rhabditina</taxon>
        <taxon>Rhabditomorpha</taxon>
        <taxon>Rhabditoidea</taxon>
        <taxon>Rhabditidae</taxon>
        <taxon>Mesorhabditinae</taxon>
        <taxon>Mesorhabditis</taxon>
    </lineage>
</organism>
<proteinExistence type="predicted"/>
<accession>A0AA36CC50</accession>
<gene>
    <name evidence="2" type="ORF">MSPICULIGERA_LOCUS4282</name>
</gene>
<evidence type="ECO:0000313" key="2">
    <source>
        <dbReference type="EMBL" id="CAJ0565649.1"/>
    </source>
</evidence>
<feature type="region of interest" description="Disordered" evidence="1">
    <location>
        <begin position="339"/>
        <end position="375"/>
    </location>
</feature>
<reference evidence="2" key="1">
    <citation type="submission" date="2023-06" db="EMBL/GenBank/DDBJ databases">
        <authorList>
            <person name="Delattre M."/>
        </authorList>
    </citation>
    <scope>NUCLEOTIDE SEQUENCE</scope>
    <source>
        <strain evidence="2">AF72</strain>
    </source>
</reference>
<feature type="compositionally biased region" description="Acidic residues" evidence="1">
    <location>
        <begin position="345"/>
        <end position="368"/>
    </location>
</feature>
<protein>
    <submittedName>
        <fullName evidence="2">Uncharacterized protein</fullName>
    </submittedName>
</protein>
<sequence length="397" mass="43594">MQPIVALLSRMTGKNQLLGVRRGYSATADRDEWVHSDGDDVALPAARKRSRTITSEYGKRFCEYGDTPNSLDGFFNLSRSSHQLTTPTNQSLSHSCTDIPEILTTPVEIIVPTSPGKRPGPHNGTPMTETPKIWKNAIDARRRRVNEVSRRNRAPSTSLDASPKRRTGLAMRLISPSLGSPGKGEAKMFCEKGRHHVSFAVSSASESSESNSSGNDCVMLTPKPSHSDMELVVPQRRSSRLALTKRADSTNGPDVVLDISPPSPGMQRRRNSSFPPVALMRRRNAMLALTEAFLDDDEEYVPSEEESTLDDDDASSDSSESVKEELSIEAYRLPSLKYEWGISDRDDDTNDTEDDSSSDEDDDGEDSLDSPCESPRNYCECALSAGVSTSFTLLAIN</sequence>
<feature type="region of interest" description="Disordered" evidence="1">
    <location>
        <begin position="111"/>
        <end position="130"/>
    </location>
</feature>
<feature type="region of interest" description="Disordered" evidence="1">
    <location>
        <begin position="242"/>
        <end position="272"/>
    </location>
</feature>
<feature type="non-terminal residue" evidence="2">
    <location>
        <position position="397"/>
    </location>
</feature>
<dbReference type="EMBL" id="CATQJA010001087">
    <property type="protein sequence ID" value="CAJ0565649.1"/>
    <property type="molecule type" value="Genomic_DNA"/>
</dbReference>
<evidence type="ECO:0000256" key="1">
    <source>
        <dbReference type="SAM" id="MobiDB-lite"/>
    </source>
</evidence>
<feature type="region of interest" description="Disordered" evidence="1">
    <location>
        <begin position="295"/>
        <end position="327"/>
    </location>
</feature>
<feature type="compositionally biased region" description="Acidic residues" evidence="1">
    <location>
        <begin position="295"/>
        <end position="315"/>
    </location>
</feature>
<name>A0AA36CC50_9BILA</name>
<feature type="region of interest" description="Disordered" evidence="1">
    <location>
        <begin position="143"/>
        <end position="164"/>
    </location>
</feature>
<dbReference type="AlphaFoldDB" id="A0AA36CC50"/>
<keyword evidence="3" id="KW-1185">Reference proteome</keyword>
<evidence type="ECO:0000313" key="3">
    <source>
        <dbReference type="Proteomes" id="UP001177023"/>
    </source>
</evidence>
<comment type="caution">
    <text evidence="2">The sequence shown here is derived from an EMBL/GenBank/DDBJ whole genome shotgun (WGS) entry which is preliminary data.</text>
</comment>